<protein>
    <submittedName>
        <fullName evidence="6">Uncharacterized protein</fullName>
    </submittedName>
</protein>
<evidence type="ECO:0000313" key="6">
    <source>
        <dbReference type="EnsemblMetazoa" id="PPAI009236-PA"/>
    </source>
</evidence>
<dbReference type="Proteomes" id="UP000092462">
    <property type="component" value="Unassembled WGS sequence"/>
</dbReference>
<dbReference type="GO" id="GO:0000428">
    <property type="term" value="C:DNA-directed RNA polymerase complex"/>
    <property type="evidence" value="ECO:0007669"/>
    <property type="project" value="UniProtKB-KW"/>
</dbReference>
<keyword evidence="7" id="KW-1185">Reference proteome</keyword>
<keyword evidence="4" id="KW-0804">Transcription</keyword>
<accession>A0A1B0DLJ6</accession>
<name>A0A1B0DLJ6_PHLPP</name>
<evidence type="ECO:0000256" key="5">
    <source>
        <dbReference type="ARBA" id="ARBA00023242"/>
    </source>
</evidence>
<dbReference type="GO" id="GO:0006351">
    <property type="term" value="P:DNA-templated transcription"/>
    <property type="evidence" value="ECO:0007669"/>
    <property type="project" value="InterPro"/>
</dbReference>
<dbReference type="VEuPathDB" id="VectorBase:PPAPM1_001116"/>
<dbReference type="EnsemblMetazoa" id="PPAI009236-RA">
    <property type="protein sequence ID" value="PPAI009236-PA"/>
    <property type="gene ID" value="PPAI009236"/>
</dbReference>
<sequence length="388" mass="44365">MKRPKSKISAVTTLHKNDNNPILVKFQNGDLLPGPQENLSCHLATDKRSKKTQKLIASCDSSVYIGDVERDPQMNTFIAIRNAVTNKMRLVQVETCSLLSEHVLKIDDASAVRVGTIGDQMLYSEFGSKKSMSNHDKMHKNKVNVDIFKNHLDDTIQKHNETVEEKQDISDFGETADNSIVPPMNKEAKNIKELYSLEEIVTPELLTELNEVAVEVLKTSPEELPIDSDFILQRIRNLQKLNDTNSEQKLLKTKALIYLDALMTLVKKVRKGQNFTHFSISDICDNVEMSIRKRFIDPSTTKAIKTAFTTRKAICHILVLAILLSDNLEISVDEMNVELKTTNRKEILEYAIYMGLKMSIKKEFLGLKMPSEMDEKRRMKPQMKRRRK</sequence>
<dbReference type="VEuPathDB" id="VectorBase:PPAI009236"/>
<dbReference type="AlphaFoldDB" id="A0A1B0DLJ6"/>
<keyword evidence="5" id="KW-0539">Nucleus</keyword>
<comment type="similarity">
    <text evidence="2">Belongs to the eukaryotic RPA49/POLR1E RNA polymerase subunit family.</text>
</comment>
<dbReference type="GO" id="GO:0005730">
    <property type="term" value="C:nucleolus"/>
    <property type="evidence" value="ECO:0007669"/>
    <property type="project" value="UniProtKB-SubCell"/>
</dbReference>
<dbReference type="GO" id="GO:0003677">
    <property type="term" value="F:DNA binding"/>
    <property type="evidence" value="ECO:0007669"/>
    <property type="project" value="InterPro"/>
</dbReference>
<dbReference type="EMBL" id="AJVK01036442">
    <property type="status" value="NOT_ANNOTATED_CDS"/>
    <property type="molecule type" value="Genomic_DNA"/>
</dbReference>
<dbReference type="InterPro" id="IPR009668">
    <property type="entry name" value="RNA_pol-assoc_fac_A49-like"/>
</dbReference>
<evidence type="ECO:0000256" key="3">
    <source>
        <dbReference type="ARBA" id="ARBA00022478"/>
    </source>
</evidence>
<organism evidence="6 7">
    <name type="scientific">Phlebotomus papatasi</name>
    <name type="common">Sandfly</name>
    <dbReference type="NCBI Taxonomy" id="29031"/>
    <lineage>
        <taxon>Eukaryota</taxon>
        <taxon>Metazoa</taxon>
        <taxon>Ecdysozoa</taxon>
        <taxon>Arthropoda</taxon>
        <taxon>Hexapoda</taxon>
        <taxon>Insecta</taxon>
        <taxon>Pterygota</taxon>
        <taxon>Neoptera</taxon>
        <taxon>Endopterygota</taxon>
        <taxon>Diptera</taxon>
        <taxon>Nematocera</taxon>
        <taxon>Psychodoidea</taxon>
        <taxon>Psychodidae</taxon>
        <taxon>Phlebotomus</taxon>
        <taxon>Phlebotomus</taxon>
    </lineage>
</organism>
<comment type="subcellular location">
    <subcellularLocation>
        <location evidence="1">Nucleus</location>
        <location evidence="1">Nucleolus</location>
    </subcellularLocation>
</comment>
<dbReference type="PANTHER" id="PTHR14440">
    <property type="entry name" value="DNA-DIRECTED RNA POLYMERASE I SUBUNIT RPA49"/>
    <property type="match status" value="1"/>
</dbReference>
<proteinExistence type="inferred from homology"/>
<reference evidence="6" key="1">
    <citation type="submission" date="2022-08" db="UniProtKB">
        <authorList>
            <consortium name="EnsemblMetazoa"/>
        </authorList>
    </citation>
    <scope>IDENTIFICATION</scope>
    <source>
        <strain evidence="6">Israel</strain>
    </source>
</reference>
<evidence type="ECO:0000313" key="7">
    <source>
        <dbReference type="Proteomes" id="UP000092462"/>
    </source>
</evidence>
<dbReference type="Pfam" id="PF06870">
    <property type="entry name" value="RNA_pol_I_A49"/>
    <property type="match status" value="1"/>
</dbReference>
<evidence type="ECO:0000256" key="2">
    <source>
        <dbReference type="ARBA" id="ARBA00009430"/>
    </source>
</evidence>
<evidence type="ECO:0000256" key="1">
    <source>
        <dbReference type="ARBA" id="ARBA00004604"/>
    </source>
</evidence>
<keyword evidence="3" id="KW-0240">DNA-directed RNA polymerase</keyword>
<evidence type="ECO:0000256" key="4">
    <source>
        <dbReference type="ARBA" id="ARBA00023163"/>
    </source>
</evidence>